<gene>
    <name evidence="1" type="ORF">ACFP57_09225</name>
</gene>
<proteinExistence type="predicted"/>
<organism evidence="1 2">
    <name type="scientific">Luteococcus sanguinis</name>
    <dbReference type="NCBI Taxonomy" id="174038"/>
    <lineage>
        <taxon>Bacteria</taxon>
        <taxon>Bacillati</taxon>
        <taxon>Actinomycetota</taxon>
        <taxon>Actinomycetes</taxon>
        <taxon>Propionibacteriales</taxon>
        <taxon>Propionibacteriaceae</taxon>
        <taxon>Luteococcus</taxon>
    </lineage>
</organism>
<evidence type="ECO:0000313" key="2">
    <source>
        <dbReference type="Proteomes" id="UP001596266"/>
    </source>
</evidence>
<dbReference type="Proteomes" id="UP001596266">
    <property type="component" value="Unassembled WGS sequence"/>
</dbReference>
<comment type="caution">
    <text evidence="1">The sequence shown here is derived from an EMBL/GenBank/DDBJ whole genome shotgun (WGS) entry which is preliminary data.</text>
</comment>
<sequence length="197" mass="21781">MASDRVRLRDEQRDAACDALASVDAASSTLCEGWTAHDLAAHLWVLDHPSPSWAGLVVPSIDTLAATKKRWPFAELVGRLRNGPSTFACMPLDPRAGNLHAIGEWFVHTEDVRRAHDLPRRQYAAELQDALWARVQRAARQLNWRRPTGLVLRRVNGGTSMVVDKPAGVVVTGEPAELMMWAYGRTSVADVVMEPQP</sequence>
<name>A0ABW1X4Q8_9ACTN</name>
<dbReference type="NCBIfam" id="TIGR03083">
    <property type="entry name" value="maleylpyruvate isomerase family mycothiol-dependent enzyme"/>
    <property type="match status" value="1"/>
</dbReference>
<dbReference type="RefSeq" id="WP_343884647.1">
    <property type="nucleotide sequence ID" value="NZ_BAAAKI010000003.1"/>
</dbReference>
<accession>A0ABW1X4Q8</accession>
<evidence type="ECO:0000313" key="1">
    <source>
        <dbReference type="EMBL" id="MFC6397157.1"/>
    </source>
</evidence>
<reference evidence="2" key="1">
    <citation type="journal article" date="2019" name="Int. J. Syst. Evol. Microbiol.">
        <title>The Global Catalogue of Microorganisms (GCM) 10K type strain sequencing project: providing services to taxonomists for standard genome sequencing and annotation.</title>
        <authorList>
            <consortium name="The Broad Institute Genomics Platform"/>
            <consortium name="The Broad Institute Genome Sequencing Center for Infectious Disease"/>
            <person name="Wu L."/>
            <person name="Ma J."/>
        </authorList>
    </citation>
    <scope>NUCLEOTIDE SEQUENCE [LARGE SCALE GENOMIC DNA]</scope>
    <source>
        <strain evidence="2">CGMCC 1.15277</strain>
    </source>
</reference>
<dbReference type="GO" id="GO:0016853">
    <property type="term" value="F:isomerase activity"/>
    <property type="evidence" value="ECO:0007669"/>
    <property type="project" value="UniProtKB-KW"/>
</dbReference>
<keyword evidence="2" id="KW-1185">Reference proteome</keyword>
<dbReference type="EMBL" id="JBHSUA010000018">
    <property type="protein sequence ID" value="MFC6397157.1"/>
    <property type="molecule type" value="Genomic_DNA"/>
</dbReference>
<protein>
    <submittedName>
        <fullName evidence="1">Maleylpyruvate isomerase family mycothiol-dependent enzyme</fullName>
    </submittedName>
</protein>
<dbReference type="InterPro" id="IPR017517">
    <property type="entry name" value="Maleyloyr_isom"/>
</dbReference>
<keyword evidence="1" id="KW-0413">Isomerase</keyword>